<dbReference type="PIRSF" id="PIRSF029347">
    <property type="entry name" value="RecF"/>
    <property type="match status" value="1"/>
</dbReference>
<dbReference type="EMBL" id="NFHB01000004">
    <property type="protein sequence ID" value="OUN03609.1"/>
    <property type="molecule type" value="Genomic_DNA"/>
</dbReference>
<dbReference type="GO" id="GO:0005524">
    <property type="term" value="F:ATP binding"/>
    <property type="evidence" value="ECO:0007669"/>
    <property type="project" value="InterPro"/>
</dbReference>
<evidence type="ECO:0000313" key="3">
    <source>
        <dbReference type="Proteomes" id="UP000195772"/>
    </source>
</evidence>
<dbReference type="AlphaFoldDB" id="A0A1Y3R1W1"/>
<dbReference type="InterPro" id="IPR003959">
    <property type="entry name" value="ATPase_AAA_core"/>
</dbReference>
<reference evidence="3" key="1">
    <citation type="submission" date="2017-04" db="EMBL/GenBank/DDBJ databases">
        <title>Function of individual gut microbiota members based on whole genome sequencing of pure cultures obtained from chicken caecum.</title>
        <authorList>
            <person name="Medvecky M."/>
            <person name="Cejkova D."/>
            <person name="Polansky O."/>
            <person name="Karasova D."/>
            <person name="Kubasova T."/>
            <person name="Cizek A."/>
            <person name="Rychlik I."/>
        </authorList>
    </citation>
    <scope>NUCLEOTIDE SEQUENCE [LARGE SCALE GENOMIC DNA]</scope>
    <source>
        <strain evidence="3">An90</strain>
    </source>
</reference>
<dbReference type="SUPFAM" id="SSF52540">
    <property type="entry name" value="P-loop containing nucleoside triphosphate hydrolases"/>
    <property type="match status" value="1"/>
</dbReference>
<dbReference type="OrthoDB" id="9805802at2"/>
<dbReference type="Pfam" id="PF13304">
    <property type="entry name" value="AAA_21"/>
    <property type="match status" value="1"/>
</dbReference>
<dbReference type="InterPro" id="IPR027417">
    <property type="entry name" value="P-loop_NTPase"/>
</dbReference>
<feature type="domain" description="ATPase AAA-type core" evidence="1">
    <location>
        <begin position="37"/>
        <end position="356"/>
    </location>
</feature>
<dbReference type="InterPro" id="IPR051396">
    <property type="entry name" value="Bact_Antivir_Def_Nuclease"/>
</dbReference>
<dbReference type="PANTHER" id="PTHR43581:SF4">
    <property type="entry name" value="ATP_GTP PHOSPHATASE"/>
    <property type="match status" value="1"/>
</dbReference>
<protein>
    <recommendedName>
        <fullName evidence="1">ATPase AAA-type core domain-containing protein</fullName>
    </recommendedName>
</protein>
<proteinExistence type="predicted"/>
<name>A0A1Y3R1W1_9BACT</name>
<dbReference type="Gene3D" id="3.40.50.300">
    <property type="entry name" value="P-loop containing nucleotide triphosphate hydrolases"/>
    <property type="match status" value="1"/>
</dbReference>
<evidence type="ECO:0000259" key="1">
    <source>
        <dbReference type="Pfam" id="PF13304"/>
    </source>
</evidence>
<organism evidence="2 3">
    <name type="scientific">Alistipes onderdonkii</name>
    <dbReference type="NCBI Taxonomy" id="328813"/>
    <lineage>
        <taxon>Bacteria</taxon>
        <taxon>Pseudomonadati</taxon>
        <taxon>Bacteroidota</taxon>
        <taxon>Bacteroidia</taxon>
        <taxon>Bacteroidales</taxon>
        <taxon>Rikenellaceae</taxon>
        <taxon>Alistipes</taxon>
    </lineage>
</organism>
<dbReference type="PANTHER" id="PTHR43581">
    <property type="entry name" value="ATP/GTP PHOSPHATASE"/>
    <property type="match status" value="1"/>
</dbReference>
<dbReference type="Proteomes" id="UP000195772">
    <property type="component" value="Unassembled WGS sequence"/>
</dbReference>
<accession>A0A1Y3R1W1</accession>
<dbReference type="GO" id="GO:0016887">
    <property type="term" value="F:ATP hydrolysis activity"/>
    <property type="evidence" value="ECO:0007669"/>
    <property type="project" value="InterPro"/>
</dbReference>
<gene>
    <name evidence="2" type="ORF">B5G41_07940</name>
</gene>
<comment type="caution">
    <text evidence="2">The sequence shown here is derived from an EMBL/GenBank/DDBJ whole genome shotgun (WGS) entry which is preliminary data.</text>
</comment>
<dbReference type="InterPro" id="IPR014555">
    <property type="entry name" value="RecF-like"/>
</dbReference>
<evidence type="ECO:0000313" key="2">
    <source>
        <dbReference type="EMBL" id="OUN03609.1"/>
    </source>
</evidence>
<sequence>MLFNCGIIMGRTIKIRRIEIFNYRSCIKTKVDILTDLTTLIGCNGVGKSNILNSLQLLQKINRNRYFHQSSIIESLSNSRLELLLVIDGELYLLRADLYYDTNEANMEQIYSAELKIKKKKVGHKWIELDVELFEYLDYIVRSGSKLKLDQVRYGHYKNVEELNFAIEILMYLRNISYYSATQFSDPTKCPISLELEDSRLTKSYRRFRTHEQFMYDLYIAYTTDKNEFKKYVNTVNANGIGLVDDISFYDYKIPTSSLKVKAGGQVEKIEKIKNIVVPSIIIDNLNLSPNQLSEGTFKTLALVFYILNDDSNLLLIEEPEVCVHHGLLNSIIELIKIQSNFKQIIISTHSDFVLDKLEPENVVLVDKNRNKGTIAKSLFKTLSKNEFQALKDYLENSGNLGEYWKEGGFEDE</sequence>